<evidence type="ECO:0000313" key="1">
    <source>
        <dbReference type="EnsemblPlants" id="TuG1812G0700005464.01.T01"/>
    </source>
</evidence>
<sequence length="54" mass="6320">MIGRTERESCELIVSIFMFNTECMAPFTRQFSGFRGLTNLEPFFAMETKPPSWH</sequence>
<reference evidence="1" key="2">
    <citation type="submission" date="2018-03" db="EMBL/GenBank/DDBJ databases">
        <title>The Triticum urartu genome reveals the dynamic nature of wheat genome evolution.</title>
        <authorList>
            <person name="Ling H."/>
            <person name="Ma B."/>
            <person name="Shi X."/>
            <person name="Liu H."/>
            <person name="Dong L."/>
            <person name="Sun H."/>
            <person name="Cao Y."/>
            <person name="Gao Q."/>
            <person name="Zheng S."/>
            <person name="Li Y."/>
            <person name="Yu Y."/>
            <person name="Du H."/>
            <person name="Qi M."/>
            <person name="Li Y."/>
            <person name="Yu H."/>
            <person name="Cui Y."/>
            <person name="Wang N."/>
            <person name="Chen C."/>
            <person name="Wu H."/>
            <person name="Zhao Y."/>
            <person name="Zhang J."/>
            <person name="Li Y."/>
            <person name="Zhou W."/>
            <person name="Zhang B."/>
            <person name="Hu W."/>
            <person name="Eijk M."/>
            <person name="Tang J."/>
            <person name="Witsenboer H."/>
            <person name="Zhao S."/>
            <person name="Li Z."/>
            <person name="Zhang A."/>
            <person name="Wang D."/>
            <person name="Liang C."/>
        </authorList>
    </citation>
    <scope>NUCLEOTIDE SEQUENCE [LARGE SCALE GENOMIC DNA]</scope>
    <source>
        <strain evidence="1">cv. G1812</strain>
    </source>
</reference>
<dbReference type="Gramene" id="TuG1812G0700005464.01.T02">
    <property type="protein sequence ID" value="TuG1812G0700005464.01.T02"/>
    <property type="gene ID" value="TuG1812G0700005464.01"/>
</dbReference>
<reference evidence="2" key="1">
    <citation type="journal article" date="2013" name="Nature">
        <title>Draft genome of the wheat A-genome progenitor Triticum urartu.</title>
        <authorList>
            <person name="Ling H.Q."/>
            <person name="Zhao S."/>
            <person name="Liu D."/>
            <person name="Wang J."/>
            <person name="Sun H."/>
            <person name="Zhang C."/>
            <person name="Fan H."/>
            <person name="Li D."/>
            <person name="Dong L."/>
            <person name="Tao Y."/>
            <person name="Gao C."/>
            <person name="Wu H."/>
            <person name="Li Y."/>
            <person name="Cui Y."/>
            <person name="Guo X."/>
            <person name="Zheng S."/>
            <person name="Wang B."/>
            <person name="Yu K."/>
            <person name="Liang Q."/>
            <person name="Yang W."/>
            <person name="Lou X."/>
            <person name="Chen J."/>
            <person name="Feng M."/>
            <person name="Jian J."/>
            <person name="Zhang X."/>
            <person name="Luo G."/>
            <person name="Jiang Y."/>
            <person name="Liu J."/>
            <person name="Wang Z."/>
            <person name="Sha Y."/>
            <person name="Zhang B."/>
            <person name="Wu H."/>
            <person name="Tang D."/>
            <person name="Shen Q."/>
            <person name="Xue P."/>
            <person name="Zou S."/>
            <person name="Wang X."/>
            <person name="Liu X."/>
            <person name="Wang F."/>
            <person name="Yang Y."/>
            <person name="An X."/>
            <person name="Dong Z."/>
            <person name="Zhang K."/>
            <person name="Zhang X."/>
            <person name="Luo M.C."/>
            <person name="Dvorak J."/>
            <person name="Tong Y."/>
            <person name="Wang J."/>
            <person name="Yang H."/>
            <person name="Li Z."/>
            <person name="Wang D."/>
            <person name="Zhang A."/>
            <person name="Wang J."/>
        </authorList>
    </citation>
    <scope>NUCLEOTIDE SEQUENCE</scope>
    <source>
        <strain evidence="2">cv. G1812</strain>
    </source>
</reference>
<accession>A0A8R7V817</accession>
<keyword evidence="2" id="KW-1185">Reference proteome</keyword>
<dbReference type="EnsemblPlants" id="TuG1812G0700005464.01.T02">
    <property type="protein sequence ID" value="TuG1812G0700005464.01.T02"/>
    <property type="gene ID" value="TuG1812G0700005464.01"/>
</dbReference>
<dbReference type="Gramene" id="TuG1812G0700005464.01.T01">
    <property type="protein sequence ID" value="TuG1812G0700005464.01.T01"/>
    <property type="gene ID" value="TuG1812G0700005464.01"/>
</dbReference>
<name>A0A8R7V817_TRIUA</name>
<proteinExistence type="predicted"/>
<reference evidence="1" key="3">
    <citation type="submission" date="2022-06" db="UniProtKB">
        <authorList>
            <consortium name="EnsemblPlants"/>
        </authorList>
    </citation>
    <scope>IDENTIFICATION</scope>
</reference>
<dbReference type="Proteomes" id="UP000015106">
    <property type="component" value="Chromosome 7"/>
</dbReference>
<evidence type="ECO:0000313" key="2">
    <source>
        <dbReference type="Proteomes" id="UP000015106"/>
    </source>
</evidence>
<dbReference type="AlphaFoldDB" id="A0A8R7V817"/>
<protein>
    <submittedName>
        <fullName evidence="1">Uncharacterized protein</fullName>
    </submittedName>
</protein>
<organism evidence="1 2">
    <name type="scientific">Triticum urartu</name>
    <name type="common">Red wild einkorn</name>
    <name type="synonym">Crithodium urartu</name>
    <dbReference type="NCBI Taxonomy" id="4572"/>
    <lineage>
        <taxon>Eukaryota</taxon>
        <taxon>Viridiplantae</taxon>
        <taxon>Streptophyta</taxon>
        <taxon>Embryophyta</taxon>
        <taxon>Tracheophyta</taxon>
        <taxon>Spermatophyta</taxon>
        <taxon>Magnoliopsida</taxon>
        <taxon>Liliopsida</taxon>
        <taxon>Poales</taxon>
        <taxon>Poaceae</taxon>
        <taxon>BOP clade</taxon>
        <taxon>Pooideae</taxon>
        <taxon>Triticodae</taxon>
        <taxon>Triticeae</taxon>
        <taxon>Triticinae</taxon>
        <taxon>Triticum</taxon>
    </lineage>
</organism>
<dbReference type="EnsemblPlants" id="TuG1812G0700005464.01.T01">
    <property type="protein sequence ID" value="TuG1812G0700005464.01.T01"/>
    <property type="gene ID" value="TuG1812G0700005464.01"/>
</dbReference>